<evidence type="ECO:0000256" key="1">
    <source>
        <dbReference type="SAM" id="MobiDB-lite"/>
    </source>
</evidence>
<name>A0A397IZ41_9GLOM</name>
<accession>A0A397IZ41</accession>
<feature type="compositionally biased region" description="Polar residues" evidence="1">
    <location>
        <begin position="1"/>
        <end position="11"/>
    </location>
</feature>
<evidence type="ECO:0000313" key="3">
    <source>
        <dbReference type="Proteomes" id="UP000266861"/>
    </source>
</evidence>
<keyword evidence="3" id="KW-1185">Reference proteome</keyword>
<dbReference type="EMBL" id="PQFF01000133">
    <property type="protein sequence ID" value="RHZ79658.1"/>
    <property type="molecule type" value="Genomic_DNA"/>
</dbReference>
<organism evidence="2 3">
    <name type="scientific">Diversispora epigaea</name>
    <dbReference type="NCBI Taxonomy" id="1348612"/>
    <lineage>
        <taxon>Eukaryota</taxon>
        <taxon>Fungi</taxon>
        <taxon>Fungi incertae sedis</taxon>
        <taxon>Mucoromycota</taxon>
        <taxon>Glomeromycotina</taxon>
        <taxon>Glomeromycetes</taxon>
        <taxon>Diversisporales</taxon>
        <taxon>Diversisporaceae</taxon>
        <taxon>Diversispora</taxon>
    </lineage>
</organism>
<gene>
    <name evidence="2" type="ORF">Glove_142g51</name>
</gene>
<feature type="compositionally biased region" description="Basic and acidic residues" evidence="1">
    <location>
        <begin position="17"/>
        <end position="35"/>
    </location>
</feature>
<evidence type="ECO:0000313" key="2">
    <source>
        <dbReference type="EMBL" id="RHZ79658.1"/>
    </source>
</evidence>
<feature type="region of interest" description="Disordered" evidence="1">
    <location>
        <begin position="1"/>
        <end position="35"/>
    </location>
</feature>
<dbReference type="AlphaFoldDB" id="A0A397IZ41"/>
<protein>
    <submittedName>
        <fullName evidence="2">Uncharacterized protein</fullName>
    </submittedName>
</protein>
<reference evidence="2 3" key="1">
    <citation type="submission" date="2018-08" db="EMBL/GenBank/DDBJ databases">
        <title>Genome and evolution of the arbuscular mycorrhizal fungus Diversispora epigaea (formerly Glomus versiforme) and its bacterial endosymbionts.</title>
        <authorList>
            <person name="Sun X."/>
            <person name="Fei Z."/>
            <person name="Harrison M."/>
        </authorList>
    </citation>
    <scope>NUCLEOTIDE SEQUENCE [LARGE SCALE GENOMIC DNA]</scope>
    <source>
        <strain evidence="2 3">IT104</strain>
    </source>
</reference>
<dbReference type="Proteomes" id="UP000266861">
    <property type="component" value="Unassembled WGS sequence"/>
</dbReference>
<proteinExistence type="predicted"/>
<dbReference type="OrthoDB" id="2379098at2759"/>
<sequence>MGQIRDLSSVNKIRRRLSPDEKETNKEDNEIDKRDDEKIKEEEEIQMCLLATALIWNKPKKNKRIVKEIPKITYYYKFGTSSVLANTTKGTLKITVFLRNKKTLNKFTNWSAGCFSNGSELVKNSFVAPMLSESLKETDENLVLCERIEQLQDNLLKNEKTLSAFEYNK</sequence>
<comment type="caution">
    <text evidence="2">The sequence shown here is derived from an EMBL/GenBank/DDBJ whole genome shotgun (WGS) entry which is preliminary data.</text>
</comment>